<gene>
    <name evidence="2" type="ORF">PISMIDRAFT_87452</name>
</gene>
<feature type="compositionally biased region" description="Polar residues" evidence="1">
    <location>
        <begin position="100"/>
        <end position="116"/>
    </location>
</feature>
<evidence type="ECO:0000256" key="1">
    <source>
        <dbReference type="SAM" id="MobiDB-lite"/>
    </source>
</evidence>
<proteinExistence type="predicted"/>
<reference evidence="2 3" key="1">
    <citation type="submission" date="2014-04" db="EMBL/GenBank/DDBJ databases">
        <authorList>
            <consortium name="DOE Joint Genome Institute"/>
            <person name="Kuo A."/>
            <person name="Kohler A."/>
            <person name="Costa M.D."/>
            <person name="Nagy L.G."/>
            <person name="Floudas D."/>
            <person name="Copeland A."/>
            <person name="Barry K.W."/>
            <person name="Cichocki N."/>
            <person name="Veneault-Fourrey C."/>
            <person name="LaButti K."/>
            <person name="Lindquist E.A."/>
            <person name="Lipzen A."/>
            <person name="Lundell T."/>
            <person name="Morin E."/>
            <person name="Murat C."/>
            <person name="Sun H."/>
            <person name="Tunlid A."/>
            <person name="Henrissat B."/>
            <person name="Grigoriev I.V."/>
            <person name="Hibbett D.S."/>
            <person name="Martin F."/>
            <person name="Nordberg H.P."/>
            <person name="Cantor M.N."/>
            <person name="Hua S.X."/>
        </authorList>
    </citation>
    <scope>NUCLEOTIDE SEQUENCE [LARGE SCALE GENOMIC DNA]</scope>
    <source>
        <strain evidence="2 3">441</strain>
    </source>
</reference>
<evidence type="ECO:0000313" key="2">
    <source>
        <dbReference type="EMBL" id="KIK30339.1"/>
    </source>
</evidence>
<feature type="region of interest" description="Disordered" evidence="1">
    <location>
        <begin position="204"/>
        <end position="229"/>
    </location>
</feature>
<dbReference type="Proteomes" id="UP000054018">
    <property type="component" value="Unassembled WGS sequence"/>
</dbReference>
<dbReference type="EMBL" id="KN833687">
    <property type="protein sequence ID" value="KIK30339.1"/>
    <property type="molecule type" value="Genomic_DNA"/>
</dbReference>
<dbReference type="HOGENOM" id="CLU_109884_0_0_1"/>
<evidence type="ECO:0000313" key="3">
    <source>
        <dbReference type="Proteomes" id="UP000054018"/>
    </source>
</evidence>
<feature type="region of interest" description="Disordered" evidence="1">
    <location>
        <begin position="53"/>
        <end position="138"/>
    </location>
</feature>
<dbReference type="STRING" id="765257.A0A0C9ZWB2"/>
<reference evidence="3" key="2">
    <citation type="submission" date="2015-01" db="EMBL/GenBank/DDBJ databases">
        <title>Evolutionary Origins and Diversification of the Mycorrhizal Mutualists.</title>
        <authorList>
            <consortium name="DOE Joint Genome Institute"/>
            <consortium name="Mycorrhizal Genomics Consortium"/>
            <person name="Kohler A."/>
            <person name="Kuo A."/>
            <person name="Nagy L.G."/>
            <person name="Floudas D."/>
            <person name="Copeland A."/>
            <person name="Barry K.W."/>
            <person name="Cichocki N."/>
            <person name="Veneault-Fourrey C."/>
            <person name="LaButti K."/>
            <person name="Lindquist E.A."/>
            <person name="Lipzen A."/>
            <person name="Lundell T."/>
            <person name="Morin E."/>
            <person name="Murat C."/>
            <person name="Riley R."/>
            <person name="Ohm R."/>
            <person name="Sun H."/>
            <person name="Tunlid A."/>
            <person name="Henrissat B."/>
            <person name="Grigoriev I.V."/>
            <person name="Hibbett D.S."/>
            <person name="Martin F."/>
        </authorList>
    </citation>
    <scope>NUCLEOTIDE SEQUENCE [LARGE SCALE GENOMIC DNA]</scope>
    <source>
        <strain evidence="3">441</strain>
    </source>
</reference>
<sequence>MATRRRIGVRVATTEAARRQLMQPVVCWEKAWVTPEHAPSSTMRVYKWVKTDKKQQFSDDEEGADEPLAPLPDEPEVIEGDEDMDQDEPAASVPPETEPPTLNATETNSVLQSEPQTKPPSPTPPTLSLHQGGHSLTSIEGTDMLDASLSVLGGSINVDVGVSGDANSADVGDLDMGPLGPDGPAFGSVENLNQITADNALMGSALMEGDGDPFSQPVNPVSSHSDVAG</sequence>
<name>A0A0C9ZWB2_9AGAM</name>
<keyword evidence="3" id="KW-1185">Reference proteome</keyword>
<protein>
    <submittedName>
        <fullName evidence="2">Uncharacterized protein</fullName>
    </submittedName>
</protein>
<accession>A0A0C9ZWB2</accession>
<dbReference type="AlphaFoldDB" id="A0A0C9ZWB2"/>
<dbReference type="OrthoDB" id="2595509at2759"/>
<feature type="compositionally biased region" description="Polar residues" evidence="1">
    <location>
        <begin position="216"/>
        <end position="229"/>
    </location>
</feature>
<organism evidence="2 3">
    <name type="scientific">Pisolithus microcarpus 441</name>
    <dbReference type="NCBI Taxonomy" id="765257"/>
    <lineage>
        <taxon>Eukaryota</taxon>
        <taxon>Fungi</taxon>
        <taxon>Dikarya</taxon>
        <taxon>Basidiomycota</taxon>
        <taxon>Agaricomycotina</taxon>
        <taxon>Agaricomycetes</taxon>
        <taxon>Agaricomycetidae</taxon>
        <taxon>Boletales</taxon>
        <taxon>Sclerodermatineae</taxon>
        <taxon>Pisolithaceae</taxon>
        <taxon>Pisolithus</taxon>
    </lineage>
</organism>
<feature type="compositionally biased region" description="Acidic residues" evidence="1">
    <location>
        <begin position="73"/>
        <end position="88"/>
    </location>
</feature>